<sequence>MPPKRTTKRVNGKKNPGDRIASNRGALPTAPRSRVAFTFPVLRDLVFLVCEREPWRAEHGQVIDAWKDIANMLNDRFKLQPPAKDSTVRNKITALRKVHEQGADPKSLRLKLSSEQQIVIASALDTLSHKLRTWETEKANTNQARNQHLERQTAAGLRVREKALTRLSQRRSNGPETPPNLPENPRVSDPTQRRSSSAPPTSRSARSIPDVITRITSAINLAEGRRTQRLEILQLELIQATRDGVVASMRSAAALEHIADAMDILCKKLHIPESECEQA</sequence>
<feature type="region of interest" description="Disordered" evidence="1">
    <location>
        <begin position="138"/>
        <end position="157"/>
    </location>
</feature>
<feature type="compositionally biased region" description="Polar residues" evidence="1">
    <location>
        <begin position="166"/>
        <end position="175"/>
    </location>
</feature>
<evidence type="ECO:0000313" key="3">
    <source>
        <dbReference type="Proteomes" id="UP000663850"/>
    </source>
</evidence>
<organism evidence="2 3">
    <name type="scientific">Rhizoctonia solani</name>
    <dbReference type="NCBI Taxonomy" id="456999"/>
    <lineage>
        <taxon>Eukaryota</taxon>
        <taxon>Fungi</taxon>
        <taxon>Dikarya</taxon>
        <taxon>Basidiomycota</taxon>
        <taxon>Agaricomycotina</taxon>
        <taxon>Agaricomycetes</taxon>
        <taxon>Cantharellales</taxon>
        <taxon>Ceratobasidiaceae</taxon>
        <taxon>Rhizoctonia</taxon>
    </lineage>
</organism>
<feature type="compositionally biased region" description="Basic residues" evidence="1">
    <location>
        <begin position="1"/>
        <end position="12"/>
    </location>
</feature>
<proteinExistence type="predicted"/>
<dbReference type="Proteomes" id="UP000663850">
    <property type="component" value="Unassembled WGS sequence"/>
</dbReference>
<protein>
    <submittedName>
        <fullName evidence="2">Uncharacterized protein</fullName>
    </submittedName>
</protein>
<feature type="compositionally biased region" description="Low complexity" evidence="1">
    <location>
        <begin position="193"/>
        <end position="207"/>
    </location>
</feature>
<dbReference type="AlphaFoldDB" id="A0A8H3H3R5"/>
<comment type="caution">
    <text evidence="2">The sequence shown here is derived from an EMBL/GenBank/DDBJ whole genome shotgun (WGS) entry which is preliminary data.</text>
</comment>
<name>A0A8H3H3R5_9AGAM</name>
<accession>A0A8H3H3R5</accession>
<evidence type="ECO:0000256" key="1">
    <source>
        <dbReference type="SAM" id="MobiDB-lite"/>
    </source>
</evidence>
<reference evidence="2" key="1">
    <citation type="submission" date="2021-01" db="EMBL/GenBank/DDBJ databases">
        <authorList>
            <person name="Kaushik A."/>
        </authorList>
    </citation>
    <scope>NUCLEOTIDE SEQUENCE</scope>
    <source>
        <strain evidence="2">Type strain: AG8-Rh-89/</strain>
    </source>
</reference>
<feature type="region of interest" description="Disordered" evidence="1">
    <location>
        <begin position="165"/>
        <end position="209"/>
    </location>
</feature>
<evidence type="ECO:0000313" key="2">
    <source>
        <dbReference type="EMBL" id="CAE6479475.1"/>
    </source>
</evidence>
<feature type="region of interest" description="Disordered" evidence="1">
    <location>
        <begin position="1"/>
        <end position="27"/>
    </location>
</feature>
<dbReference type="EMBL" id="CAJMWZ010003826">
    <property type="protein sequence ID" value="CAE6479475.1"/>
    <property type="molecule type" value="Genomic_DNA"/>
</dbReference>
<gene>
    <name evidence="2" type="ORF">RDB_LOCUS73047</name>
</gene>